<dbReference type="Pfam" id="PF01070">
    <property type="entry name" value="FMN_dh"/>
    <property type="match status" value="1"/>
</dbReference>
<reference evidence="7" key="1">
    <citation type="submission" date="2020-05" db="EMBL/GenBank/DDBJ databases">
        <authorList>
            <person name="Chiriac C."/>
            <person name="Salcher M."/>
            <person name="Ghai R."/>
            <person name="Kavagutti S V."/>
        </authorList>
    </citation>
    <scope>NUCLEOTIDE SEQUENCE</scope>
</reference>
<organism evidence="7">
    <name type="scientific">freshwater metagenome</name>
    <dbReference type="NCBI Taxonomy" id="449393"/>
    <lineage>
        <taxon>unclassified sequences</taxon>
        <taxon>metagenomes</taxon>
        <taxon>ecological metagenomes</taxon>
    </lineage>
</organism>
<evidence type="ECO:0000313" key="7">
    <source>
        <dbReference type="EMBL" id="CAB4649457.1"/>
    </source>
</evidence>
<dbReference type="GO" id="GO:0016614">
    <property type="term" value="F:oxidoreductase activity, acting on CH-OH group of donors"/>
    <property type="evidence" value="ECO:0007669"/>
    <property type="project" value="UniProtKB-ARBA"/>
</dbReference>
<comment type="cofactor">
    <cofactor evidence="1">
        <name>FMN</name>
        <dbReference type="ChEBI" id="CHEBI:58210"/>
    </cofactor>
</comment>
<sequence>MSAMKTHRQLPRWKTIKPLLGWHLPRFDGVDKKLLRCITIQDLRELSTQRVPKAVYDYVDGGANEEISLSRARETFSRVEFRPRVLRDVNEVDLGTTILGKHSNLPIIFAPTGYTRMMHHSGEIGIATVATSHNLVYSLSTMGTTSAQELGVALPNSRKWFQLYVWRDREQTKAFVKQAKDAGFEALILTVDTPVAGQRNRDIRNGLTVPPKINTKTFFNMATKVKWCFNVLTTPPLEFATFRQFTKPLSEIAATFFDPGVTFDDVSWLKTIWGGPIIVKGIQSVEDAKILAKIGVDAIVLSNHGGRQLDCGVVPLELLPEVVAAVGKKMEIYLDGGIMSGKDVLAAIGLGADAVLIGRAYLYGAMAGGMAGVDRSIHILTQEMKTTMQLTGVTSIKDFTSEYVRIRN</sequence>
<dbReference type="EMBL" id="CAEZYB010000088">
    <property type="protein sequence ID" value="CAB4708099.1"/>
    <property type="molecule type" value="Genomic_DNA"/>
</dbReference>
<keyword evidence="4" id="KW-0560">Oxidoreductase</keyword>
<dbReference type="InterPro" id="IPR037396">
    <property type="entry name" value="FMN_HAD"/>
</dbReference>
<dbReference type="AlphaFoldDB" id="A0A6J6KI13"/>
<dbReference type="InterPro" id="IPR000262">
    <property type="entry name" value="FMN-dep_DH"/>
</dbReference>
<dbReference type="FunFam" id="3.20.20.70:FF:000029">
    <property type="entry name" value="L-lactate dehydrogenase"/>
    <property type="match status" value="1"/>
</dbReference>
<dbReference type="EMBL" id="CAFBOJ010000136">
    <property type="protein sequence ID" value="CAB4987177.1"/>
    <property type="molecule type" value="Genomic_DNA"/>
</dbReference>
<dbReference type="PROSITE" id="PS51349">
    <property type="entry name" value="FMN_HYDROXY_ACID_DH_2"/>
    <property type="match status" value="1"/>
</dbReference>
<dbReference type="SUPFAM" id="SSF51395">
    <property type="entry name" value="FMN-linked oxidoreductases"/>
    <property type="match status" value="1"/>
</dbReference>
<dbReference type="InterPro" id="IPR012133">
    <property type="entry name" value="Alpha-hydoxy_acid_DH_FMN"/>
</dbReference>
<evidence type="ECO:0000256" key="1">
    <source>
        <dbReference type="ARBA" id="ARBA00001917"/>
    </source>
</evidence>
<name>A0A6J6KI13_9ZZZZ</name>
<evidence type="ECO:0000313" key="8">
    <source>
        <dbReference type="EMBL" id="CAB4708099.1"/>
    </source>
</evidence>
<dbReference type="Gene3D" id="3.20.20.70">
    <property type="entry name" value="Aldolase class I"/>
    <property type="match status" value="1"/>
</dbReference>
<dbReference type="PROSITE" id="PS00557">
    <property type="entry name" value="FMN_HYDROXY_ACID_DH_1"/>
    <property type="match status" value="1"/>
</dbReference>
<evidence type="ECO:0000256" key="2">
    <source>
        <dbReference type="ARBA" id="ARBA00022630"/>
    </source>
</evidence>
<dbReference type="InterPro" id="IPR013785">
    <property type="entry name" value="Aldolase_TIM"/>
</dbReference>
<evidence type="ECO:0000313" key="10">
    <source>
        <dbReference type="EMBL" id="CAB4987177.1"/>
    </source>
</evidence>
<dbReference type="PIRSF" id="PIRSF000138">
    <property type="entry name" value="Al-hdrx_acd_dh"/>
    <property type="match status" value="1"/>
</dbReference>
<protein>
    <submittedName>
        <fullName evidence="7">Unannotated protein</fullName>
    </submittedName>
</protein>
<keyword evidence="2" id="KW-0285">Flavoprotein</keyword>
<accession>A0A6J6KI13</accession>
<evidence type="ECO:0000259" key="6">
    <source>
        <dbReference type="PROSITE" id="PS51349"/>
    </source>
</evidence>
<dbReference type="CDD" id="cd02809">
    <property type="entry name" value="alpha_hydroxyacid_oxid_FMN"/>
    <property type="match status" value="1"/>
</dbReference>
<evidence type="ECO:0000256" key="4">
    <source>
        <dbReference type="ARBA" id="ARBA00023002"/>
    </source>
</evidence>
<gene>
    <name evidence="7" type="ORF">UFOPK2254_00055</name>
    <name evidence="8" type="ORF">UFOPK2646_00822</name>
    <name evidence="9" type="ORF">UFOPK3241_00552</name>
    <name evidence="10" type="ORF">UFOPK3937_01095</name>
</gene>
<dbReference type="InterPro" id="IPR008259">
    <property type="entry name" value="FMN_hydac_DH_AS"/>
</dbReference>
<dbReference type="GO" id="GO:0010181">
    <property type="term" value="F:FMN binding"/>
    <property type="evidence" value="ECO:0007669"/>
    <property type="project" value="InterPro"/>
</dbReference>
<evidence type="ECO:0000256" key="3">
    <source>
        <dbReference type="ARBA" id="ARBA00022643"/>
    </source>
</evidence>
<evidence type="ECO:0000313" key="9">
    <source>
        <dbReference type="EMBL" id="CAB4841931.1"/>
    </source>
</evidence>
<feature type="domain" description="FMN hydroxy acid dehydrogenase" evidence="6">
    <location>
        <begin position="32"/>
        <end position="408"/>
    </location>
</feature>
<dbReference type="PANTHER" id="PTHR10578:SF107">
    <property type="entry name" value="2-HYDROXYACID OXIDASE 1"/>
    <property type="match status" value="1"/>
</dbReference>
<dbReference type="EMBL" id="CAEZWO010000003">
    <property type="protein sequence ID" value="CAB4649457.1"/>
    <property type="molecule type" value="Genomic_DNA"/>
</dbReference>
<proteinExistence type="inferred from homology"/>
<keyword evidence="3" id="KW-0288">FMN</keyword>
<evidence type="ECO:0000256" key="5">
    <source>
        <dbReference type="ARBA" id="ARBA00024042"/>
    </source>
</evidence>
<dbReference type="EMBL" id="CAFAZX010000022">
    <property type="protein sequence ID" value="CAB4841931.1"/>
    <property type="molecule type" value="Genomic_DNA"/>
</dbReference>
<dbReference type="PANTHER" id="PTHR10578">
    <property type="entry name" value="S -2-HYDROXY-ACID OXIDASE-RELATED"/>
    <property type="match status" value="1"/>
</dbReference>
<comment type="similarity">
    <text evidence="5">Belongs to the FMN-dependent alpha-hydroxy acid dehydrogenase family.</text>
</comment>